<organism evidence="1 2">
    <name type="scientific">Methanohalarchaeum thermophilum</name>
    <dbReference type="NCBI Taxonomy" id="1903181"/>
    <lineage>
        <taxon>Archaea</taxon>
        <taxon>Methanobacteriati</taxon>
        <taxon>Methanobacteriota</taxon>
        <taxon>Methanonatronarchaeia</taxon>
        <taxon>Methanonatronarchaeales</taxon>
        <taxon>Methanonatronarchaeaceae</taxon>
        <taxon>Candidatus Methanohalarchaeum</taxon>
    </lineage>
</organism>
<comment type="caution">
    <text evidence="1">The sequence shown here is derived from an EMBL/GenBank/DDBJ whole genome shotgun (WGS) entry which is preliminary data.</text>
</comment>
<protein>
    <submittedName>
        <fullName evidence="1">Uncharacterized protein</fullName>
    </submittedName>
</protein>
<sequence length="32" mass="3628">MRKVGDEGILIVEGICYFCDIEERELGSKPNN</sequence>
<gene>
    <name evidence="1" type="ORF">BTN85_2021</name>
</gene>
<dbReference type="InParanoid" id="A0A1Q6DSR0"/>
<proteinExistence type="predicted"/>
<name>A0A1Q6DSR0_METT1</name>
<dbReference type="AlphaFoldDB" id="A0A1Q6DSR0"/>
<accession>A0A1Q6DSR0</accession>
<evidence type="ECO:0000313" key="1">
    <source>
        <dbReference type="EMBL" id="OKY77371.1"/>
    </source>
</evidence>
<evidence type="ECO:0000313" key="2">
    <source>
        <dbReference type="Proteomes" id="UP000185744"/>
    </source>
</evidence>
<reference evidence="1" key="1">
    <citation type="submission" date="2016-12" db="EMBL/GenBank/DDBJ databases">
        <title>Discovery of methanogenic haloarchaea.</title>
        <authorList>
            <person name="Sorokin D.Y."/>
            <person name="Makarova K.S."/>
            <person name="Abbas B."/>
            <person name="Ferrer M."/>
            <person name="Golyshin P.N."/>
        </authorList>
    </citation>
    <scope>NUCLEOTIDE SEQUENCE [LARGE SCALE GENOMIC DNA]</scope>
    <source>
        <strain evidence="1">HMET1</strain>
    </source>
</reference>
<dbReference type="Proteomes" id="UP000185744">
    <property type="component" value="Unassembled WGS sequence"/>
</dbReference>
<keyword evidence="2" id="KW-1185">Reference proteome</keyword>
<dbReference type="EMBL" id="MSDW01000002">
    <property type="protein sequence ID" value="OKY77371.1"/>
    <property type="molecule type" value="Genomic_DNA"/>
</dbReference>